<keyword evidence="3" id="KW-1185">Reference proteome</keyword>
<evidence type="ECO:0000259" key="1">
    <source>
        <dbReference type="PROSITE" id="PS50943"/>
    </source>
</evidence>
<dbReference type="AlphaFoldDB" id="A0AB38RPS0"/>
<accession>A0AB38RPS0</accession>
<geneLocation type="plasmid" evidence="2 3">
    <name>pdjl-6-4</name>
</geneLocation>
<dbReference type="RefSeq" id="WP_054801491.1">
    <property type="nucleotide sequence ID" value="NZ_CP096567.1"/>
</dbReference>
<dbReference type="InterPro" id="IPR001387">
    <property type="entry name" value="Cro/C1-type_HTH"/>
</dbReference>
<dbReference type="Proteomes" id="UP000831484">
    <property type="component" value="Plasmid pdjl-6-4"/>
</dbReference>
<dbReference type="InterPro" id="IPR010982">
    <property type="entry name" value="Lambda_DNA-bd_dom_sf"/>
</dbReference>
<dbReference type="PROSITE" id="PS50943">
    <property type="entry name" value="HTH_CROC1"/>
    <property type="match status" value="1"/>
</dbReference>
<feature type="domain" description="HTH cro/C1-type" evidence="1">
    <location>
        <begin position="36"/>
        <end position="71"/>
    </location>
</feature>
<reference evidence="3" key="1">
    <citation type="journal article" date="2022" name="Environ. Microbiol.">
        <title>Functional analysis, diversity, and distribution of carbendazim hydrolases MheI and CbmA, responsible for the initial step in carbendazim degradation.</title>
        <authorList>
            <person name="Zhang M."/>
            <person name="Bai X."/>
            <person name="Li Q."/>
            <person name="Zhang L."/>
            <person name="Zhu Q."/>
            <person name="Gao S."/>
            <person name="Ke Z."/>
            <person name="Jiang M."/>
            <person name="Hu J."/>
            <person name="Qiu J."/>
            <person name="Hong Q."/>
        </authorList>
    </citation>
    <scope>NUCLEOTIDE SEQUENCE [LARGE SCALE GENOMIC DNA]</scope>
    <source>
        <strain evidence="3">djl-6</strain>
    </source>
</reference>
<evidence type="ECO:0000313" key="2">
    <source>
        <dbReference type="EMBL" id="UPU46828.1"/>
    </source>
</evidence>
<evidence type="ECO:0000313" key="3">
    <source>
        <dbReference type="Proteomes" id="UP000831484"/>
    </source>
</evidence>
<proteinExistence type="predicted"/>
<keyword evidence="2" id="KW-0614">Plasmid</keyword>
<dbReference type="GO" id="GO:0003677">
    <property type="term" value="F:DNA binding"/>
    <property type="evidence" value="ECO:0007669"/>
    <property type="project" value="InterPro"/>
</dbReference>
<dbReference type="Gene3D" id="1.10.260.40">
    <property type="entry name" value="lambda repressor-like DNA-binding domains"/>
    <property type="match status" value="1"/>
</dbReference>
<protein>
    <submittedName>
        <fullName evidence="2">Transcriptional regulator</fullName>
    </submittedName>
</protein>
<sequence>MFADRLNMLFENSPRFGRPVTQAMVADGLAASGSRLSRPYLSQLRRSMRTNPSPDVVAVLANFFGVDDKYFYLPVDSEGAEPSVVIDCLEQGSLRQLLAAVAGLSESSTGLVVDMAEHLRRAEKLPEITAGAD</sequence>
<dbReference type="CDD" id="cd00093">
    <property type="entry name" value="HTH_XRE"/>
    <property type="match status" value="1"/>
</dbReference>
<gene>
    <name evidence="2" type="ORF">M0639_32070</name>
</gene>
<name>A0AB38RPS0_RHOSG</name>
<organism evidence="2 3">
    <name type="scientific">Rhodococcus qingshengii JCM 15477</name>
    <dbReference type="NCBI Taxonomy" id="1303681"/>
    <lineage>
        <taxon>Bacteria</taxon>
        <taxon>Bacillati</taxon>
        <taxon>Actinomycetota</taxon>
        <taxon>Actinomycetes</taxon>
        <taxon>Mycobacteriales</taxon>
        <taxon>Nocardiaceae</taxon>
        <taxon>Rhodococcus</taxon>
        <taxon>Rhodococcus erythropolis group</taxon>
    </lineage>
</organism>
<dbReference type="EMBL" id="CP096567">
    <property type="protein sequence ID" value="UPU46828.1"/>
    <property type="molecule type" value="Genomic_DNA"/>
</dbReference>